<keyword evidence="2" id="KW-1133">Transmembrane helix</keyword>
<gene>
    <name evidence="4" type="ORF">Glove_606g60</name>
</gene>
<feature type="compositionally biased region" description="Polar residues" evidence="1">
    <location>
        <begin position="171"/>
        <end position="184"/>
    </location>
</feature>
<dbReference type="GO" id="GO:0031267">
    <property type="term" value="F:small GTPase binding"/>
    <property type="evidence" value="ECO:0007669"/>
    <property type="project" value="TreeGrafter"/>
</dbReference>
<dbReference type="OrthoDB" id="294251at2759"/>
<dbReference type="Gene3D" id="1.10.472.80">
    <property type="entry name" value="Ypt/Rab-GAP domain of gyp1p, domain 3"/>
    <property type="match status" value="1"/>
</dbReference>
<dbReference type="Gene3D" id="1.10.8.270">
    <property type="entry name" value="putative rabgap domain of human tbc1 domain family member 14 like domains"/>
    <property type="match status" value="1"/>
</dbReference>
<evidence type="ECO:0000313" key="4">
    <source>
        <dbReference type="EMBL" id="RHZ46810.1"/>
    </source>
</evidence>
<keyword evidence="2" id="KW-0472">Membrane</keyword>
<dbReference type="SUPFAM" id="SSF47923">
    <property type="entry name" value="Ypt/Rab-GAP domain of gyp1p"/>
    <property type="match status" value="2"/>
</dbReference>
<dbReference type="GO" id="GO:0005096">
    <property type="term" value="F:GTPase activator activity"/>
    <property type="evidence" value="ECO:0007669"/>
    <property type="project" value="TreeGrafter"/>
</dbReference>
<dbReference type="EMBL" id="PQFF01000504">
    <property type="protein sequence ID" value="RHZ46810.1"/>
    <property type="molecule type" value="Genomic_DNA"/>
</dbReference>
<evidence type="ECO:0000256" key="1">
    <source>
        <dbReference type="SAM" id="MobiDB-lite"/>
    </source>
</evidence>
<dbReference type="FunFam" id="1.10.8.270:FF:000016">
    <property type="entry name" value="TBC1 domain family member 2A"/>
    <property type="match status" value="1"/>
</dbReference>
<dbReference type="AlphaFoldDB" id="A0A397GFC7"/>
<feature type="compositionally biased region" description="Basic and acidic residues" evidence="1">
    <location>
        <begin position="199"/>
        <end position="223"/>
    </location>
</feature>
<dbReference type="Proteomes" id="UP000266861">
    <property type="component" value="Unassembled WGS sequence"/>
</dbReference>
<accession>A0A397GFC7</accession>
<keyword evidence="5" id="KW-1185">Reference proteome</keyword>
<feature type="region of interest" description="Disordered" evidence="1">
    <location>
        <begin position="126"/>
        <end position="263"/>
    </location>
</feature>
<dbReference type="Pfam" id="PF00566">
    <property type="entry name" value="RabGAP-TBC"/>
    <property type="match status" value="1"/>
</dbReference>
<dbReference type="PANTHER" id="PTHR47219:SF9">
    <property type="entry name" value="GTPASE ACTIVATING PROTEIN AND CENTROSOME-ASSOCIATED, ISOFORM B"/>
    <property type="match status" value="1"/>
</dbReference>
<proteinExistence type="predicted"/>
<dbReference type="InterPro" id="IPR035969">
    <property type="entry name" value="Rab-GAP_TBC_sf"/>
</dbReference>
<evidence type="ECO:0000259" key="3">
    <source>
        <dbReference type="PROSITE" id="PS50086"/>
    </source>
</evidence>
<dbReference type="InterPro" id="IPR050302">
    <property type="entry name" value="Rab_GAP_TBC_domain"/>
</dbReference>
<reference evidence="4 5" key="1">
    <citation type="submission" date="2018-08" db="EMBL/GenBank/DDBJ databases">
        <title>Genome and evolution of the arbuscular mycorrhizal fungus Diversispora epigaea (formerly Glomus versiforme) and its bacterial endosymbionts.</title>
        <authorList>
            <person name="Sun X."/>
            <person name="Fei Z."/>
            <person name="Harrison M."/>
        </authorList>
    </citation>
    <scope>NUCLEOTIDE SEQUENCE [LARGE SCALE GENOMIC DNA]</scope>
    <source>
        <strain evidence="4 5">IT104</strain>
    </source>
</reference>
<dbReference type="PANTHER" id="PTHR47219">
    <property type="entry name" value="RAB GTPASE-ACTIVATING PROTEIN 1-LIKE"/>
    <property type="match status" value="1"/>
</dbReference>
<dbReference type="InterPro" id="IPR000195">
    <property type="entry name" value="Rab-GAP-TBC_dom"/>
</dbReference>
<organism evidence="4 5">
    <name type="scientific">Diversispora epigaea</name>
    <dbReference type="NCBI Taxonomy" id="1348612"/>
    <lineage>
        <taxon>Eukaryota</taxon>
        <taxon>Fungi</taxon>
        <taxon>Fungi incertae sedis</taxon>
        <taxon>Mucoromycota</taxon>
        <taxon>Glomeromycotina</taxon>
        <taxon>Glomeromycetes</taxon>
        <taxon>Diversisporales</taxon>
        <taxon>Diversisporaceae</taxon>
        <taxon>Diversispora</taxon>
    </lineage>
</organism>
<keyword evidence="2" id="KW-0812">Transmembrane</keyword>
<comment type="caution">
    <text evidence="4">The sequence shown here is derived from an EMBL/GenBank/DDBJ whole genome shotgun (WGS) entry which is preliminary data.</text>
</comment>
<dbReference type="STRING" id="1348612.A0A397GFC7"/>
<protein>
    <recommendedName>
        <fullName evidence="3">Rab-GAP TBC domain-containing protein</fullName>
    </recommendedName>
</protein>
<feature type="transmembrane region" description="Helical" evidence="2">
    <location>
        <begin position="55"/>
        <end position="78"/>
    </location>
</feature>
<sequence>MIIHCTIIHCMIIHITIVHNMINLHIIIMLMYYYVNVPLRQEFEGCPMIVTTTTTTTTLITLMTLTIKMIWILINILIELNYYQEIMKILLSMTNYNYYNHYQKKKILISSNNEADNIYNDNICNDNNNNNNDNNENNNNNDDNDNNDRIYNNDNDNDNEMNLIKEKEIINSGNPDTNKASNGSDPCEATDTEGTNNNFRKETEAKESEGGKEKGREQEEKESSSLGEIEIIEESNKNNNSEEDDDRNNNSKEKGKQKGFFSSEGQDNSIRMLYEYYQITCPKDDTAMDQFCGSVDRYGFVLSEDDNDSIPELSQEEIRYEKKDIRRSQKWAEWVNAKKFVKKSGKFGISSFVFPWNTKFQNRIYKGVPDPWRQPVWHFLLTNGSSETDLDEPSIRNYKELLTRPSPHERQIDLDIPRSLHSHIMFRTRYGPGQRSLFNILRAFSNYDTQVGYCQGMTSIVTILLMYYTEENAFVMLTKLFGRCDLHNLYVPGFPALLESFYVQEKLMELNTPKIAEKFNELQISNTAYATKWYITLFTSDVVPHHTMLRIWDLMMLYGFDVLYFVAVALLKYYEDVLLSSSFEQIMLTLSSPLAIDDDDKLMKKVHKLYEKKGRKQLIDTFKAEYRNQAQ</sequence>
<feature type="transmembrane region" description="Helical" evidence="2">
    <location>
        <begin position="12"/>
        <end position="35"/>
    </location>
</feature>
<feature type="domain" description="Rab-GAP TBC" evidence="3">
    <location>
        <begin position="367"/>
        <end position="559"/>
    </location>
</feature>
<feature type="compositionally biased region" description="Low complexity" evidence="1">
    <location>
        <begin position="126"/>
        <end position="141"/>
    </location>
</feature>
<evidence type="ECO:0000313" key="5">
    <source>
        <dbReference type="Proteomes" id="UP000266861"/>
    </source>
</evidence>
<evidence type="ECO:0000256" key="2">
    <source>
        <dbReference type="SAM" id="Phobius"/>
    </source>
</evidence>
<name>A0A397GFC7_9GLOM</name>
<dbReference type="SMART" id="SM00164">
    <property type="entry name" value="TBC"/>
    <property type="match status" value="1"/>
</dbReference>
<feature type="compositionally biased region" description="Basic and acidic residues" evidence="1">
    <location>
        <begin position="247"/>
        <end position="256"/>
    </location>
</feature>
<dbReference type="PROSITE" id="PS50086">
    <property type="entry name" value="TBC_RABGAP"/>
    <property type="match status" value="1"/>
</dbReference>